<comment type="similarity">
    <text evidence="8 9">Belongs to the adenylosuccinate synthetase family.</text>
</comment>
<comment type="subcellular location">
    <subcellularLocation>
        <location evidence="8">Cytoplasm</location>
    </subcellularLocation>
</comment>
<evidence type="ECO:0000256" key="5">
    <source>
        <dbReference type="ARBA" id="ARBA00022755"/>
    </source>
</evidence>
<dbReference type="Proteomes" id="UP000256864">
    <property type="component" value="Unassembled WGS sequence"/>
</dbReference>
<comment type="caution">
    <text evidence="10">The sequence shown here is derived from an EMBL/GenBank/DDBJ whole genome shotgun (WGS) entry which is preliminary data.</text>
</comment>
<evidence type="ECO:0000256" key="4">
    <source>
        <dbReference type="ARBA" id="ARBA00022741"/>
    </source>
</evidence>
<dbReference type="Gene3D" id="1.10.300.10">
    <property type="entry name" value="Adenylosuccinate Synthetase, subunit A, domain 2"/>
    <property type="match status" value="2"/>
</dbReference>
<dbReference type="PANTHER" id="PTHR11846">
    <property type="entry name" value="ADENYLOSUCCINATE SYNTHETASE"/>
    <property type="match status" value="1"/>
</dbReference>
<dbReference type="UniPathway" id="UPA00075">
    <property type="reaction ID" value="UER00335"/>
</dbReference>
<evidence type="ECO:0000256" key="1">
    <source>
        <dbReference type="ARBA" id="ARBA00022490"/>
    </source>
</evidence>
<dbReference type="GeneID" id="1470576"/>
<evidence type="ECO:0000256" key="6">
    <source>
        <dbReference type="ARBA" id="ARBA00022842"/>
    </source>
</evidence>
<dbReference type="GO" id="GO:0005737">
    <property type="term" value="C:cytoplasm"/>
    <property type="evidence" value="ECO:0007669"/>
    <property type="project" value="UniProtKB-SubCell"/>
</dbReference>
<dbReference type="Pfam" id="PF00709">
    <property type="entry name" value="Adenylsucc_synt"/>
    <property type="match status" value="2"/>
</dbReference>
<feature type="binding site" evidence="8">
    <location>
        <position position="42"/>
    </location>
    <ligand>
        <name>Mg(2+)</name>
        <dbReference type="ChEBI" id="CHEBI:18420"/>
    </ligand>
</feature>
<feature type="binding site" evidence="8">
    <location>
        <position position="13"/>
    </location>
    <ligand>
        <name>Mg(2+)</name>
        <dbReference type="ChEBI" id="CHEBI:18420"/>
    </ligand>
</feature>
<feature type="binding site" description="in other chain" evidence="8">
    <location>
        <position position="256"/>
    </location>
    <ligand>
        <name>IMP</name>
        <dbReference type="ChEBI" id="CHEBI:58053"/>
        <note>ligand shared between dimeric partners</note>
    </ligand>
</feature>
<dbReference type="GO" id="GO:0046040">
    <property type="term" value="P:IMP metabolic process"/>
    <property type="evidence" value="ECO:0007669"/>
    <property type="project" value="TreeGrafter"/>
</dbReference>
<dbReference type="PANTHER" id="PTHR11846:SF0">
    <property type="entry name" value="ADENYLOSUCCINATE SYNTHETASE"/>
    <property type="match status" value="1"/>
</dbReference>
<feature type="binding site" evidence="8">
    <location>
        <begin position="12"/>
        <end position="18"/>
    </location>
    <ligand>
        <name>GTP</name>
        <dbReference type="ChEBI" id="CHEBI:37565"/>
    </ligand>
</feature>
<feature type="binding site" evidence="8">
    <location>
        <begin position="284"/>
        <end position="286"/>
    </location>
    <ligand>
        <name>GTP</name>
        <dbReference type="ChEBI" id="CHEBI:37565"/>
    </ligand>
</feature>
<dbReference type="Gene3D" id="3.40.440.10">
    <property type="entry name" value="Adenylosuccinate Synthetase, subunit A, domain 1"/>
    <property type="match status" value="2"/>
</dbReference>
<gene>
    <name evidence="8" type="primary">purA</name>
    <name evidence="10" type="ORF">C7452_0759</name>
</gene>
<keyword evidence="11" id="KW-1185">Reference proteome</keyword>
<feature type="active site" description="Proton donor" evidence="8">
    <location>
        <position position="43"/>
    </location>
</feature>
<dbReference type="GO" id="GO:0004019">
    <property type="term" value="F:adenylosuccinate synthase activity"/>
    <property type="evidence" value="ECO:0007669"/>
    <property type="project" value="UniProtKB-UniRule"/>
</dbReference>
<comment type="pathway">
    <text evidence="8 9">Purine metabolism; AMP biosynthesis via de novo pathway; AMP from IMP: step 1/2.</text>
</comment>
<reference evidence="10 11" key="1">
    <citation type="submission" date="2018-07" db="EMBL/GenBank/DDBJ databases">
        <title>Genomic Encyclopedia of Type Strains, Phase IV (KMG-IV): sequencing the most valuable type-strain genomes for metagenomic binning, comparative biology and taxonomic classification.</title>
        <authorList>
            <person name="Goeker M."/>
        </authorList>
    </citation>
    <scope>NUCLEOTIDE SEQUENCE [LARGE SCALE GENOMIC DNA]</scope>
    <source>
        <strain evidence="10 11">DSM 7466</strain>
    </source>
</reference>
<organism evidence="10 11">
    <name type="scientific">Methanothermobacter defluvii</name>
    <dbReference type="NCBI Taxonomy" id="49339"/>
    <lineage>
        <taxon>Archaea</taxon>
        <taxon>Methanobacteriati</taxon>
        <taxon>Methanobacteriota</taxon>
        <taxon>Methanomada group</taxon>
        <taxon>Methanobacteria</taxon>
        <taxon>Methanobacteriales</taxon>
        <taxon>Methanobacteriaceae</taxon>
        <taxon>Methanothermobacter</taxon>
    </lineage>
</organism>
<dbReference type="CDD" id="cd03108">
    <property type="entry name" value="AdSS"/>
    <property type="match status" value="1"/>
</dbReference>
<name>A0A371NFH3_9EURY</name>
<feature type="binding site" description="in other chain" evidence="8">
    <location>
        <begin position="40"/>
        <end position="43"/>
    </location>
    <ligand>
        <name>IMP</name>
        <dbReference type="ChEBI" id="CHEBI:58053"/>
        <note>ligand shared between dimeric partners</note>
    </ligand>
</feature>
<dbReference type="SMART" id="SM00788">
    <property type="entry name" value="Adenylsucc_synt"/>
    <property type="match status" value="1"/>
</dbReference>
<feature type="binding site" description="in other chain" evidence="8">
    <location>
        <position position="194"/>
    </location>
    <ligand>
        <name>IMP</name>
        <dbReference type="ChEBI" id="CHEBI:58053"/>
        <note>ligand shared between dimeric partners</note>
    </ligand>
</feature>
<feature type="binding site" evidence="8">
    <location>
        <begin position="324"/>
        <end position="326"/>
    </location>
    <ligand>
        <name>GTP</name>
        <dbReference type="ChEBI" id="CHEBI:37565"/>
    </ligand>
</feature>
<dbReference type="GO" id="GO:0000287">
    <property type="term" value="F:magnesium ion binding"/>
    <property type="evidence" value="ECO:0007669"/>
    <property type="project" value="UniProtKB-UniRule"/>
</dbReference>
<protein>
    <recommendedName>
        <fullName evidence="8 9">Adenylosuccinate synthetase</fullName>
        <shortName evidence="8">AMPSase</shortName>
        <shortName evidence="8">AdSS</shortName>
        <ecNumber evidence="8 9">6.3.4.4</ecNumber>
    </recommendedName>
    <alternativeName>
        <fullName evidence="8">IMP--aspartate ligase</fullName>
    </alternativeName>
</protein>
<evidence type="ECO:0000313" key="10">
    <source>
        <dbReference type="EMBL" id="REE28738.1"/>
    </source>
</evidence>
<dbReference type="InterPro" id="IPR042111">
    <property type="entry name" value="Adenylosuccinate_synth_dom3"/>
</dbReference>
<dbReference type="InterPro" id="IPR042110">
    <property type="entry name" value="Adenylosuccinate_synth_dom2"/>
</dbReference>
<keyword evidence="6 8" id="KW-0460">Magnesium</keyword>
<dbReference type="PROSITE" id="PS01266">
    <property type="entry name" value="ADENYLOSUCCIN_SYN_1"/>
    <property type="match status" value="1"/>
</dbReference>
<keyword evidence="3 8" id="KW-0479">Metal-binding</keyword>
<feature type="binding site" description="in other chain" evidence="8">
    <location>
        <position position="179"/>
    </location>
    <ligand>
        <name>IMP</name>
        <dbReference type="ChEBI" id="CHEBI:58053"/>
        <note>ligand shared between dimeric partners</note>
    </ligand>
</feature>
<dbReference type="EMBL" id="QREL01000001">
    <property type="protein sequence ID" value="REE28738.1"/>
    <property type="molecule type" value="Genomic_DNA"/>
</dbReference>
<comment type="cofactor">
    <cofactor evidence="8">
        <name>Mg(2+)</name>
        <dbReference type="ChEBI" id="CHEBI:18420"/>
    </cofactor>
    <text evidence="8">Binds 1 Mg(2+) ion per subunit.</text>
</comment>
<evidence type="ECO:0000313" key="11">
    <source>
        <dbReference type="Proteomes" id="UP000256864"/>
    </source>
</evidence>
<evidence type="ECO:0000256" key="7">
    <source>
        <dbReference type="ARBA" id="ARBA00023134"/>
    </source>
</evidence>
<dbReference type="HAMAP" id="MF_00011">
    <property type="entry name" value="Adenylosucc_synth"/>
    <property type="match status" value="1"/>
</dbReference>
<feature type="binding site" evidence="8">
    <location>
        <begin position="252"/>
        <end position="258"/>
    </location>
    <ligand>
        <name>substrate</name>
    </ligand>
</feature>
<dbReference type="Gene3D" id="3.90.170.10">
    <property type="entry name" value="Adenylosuccinate Synthetase, subunit A, domain 3"/>
    <property type="match status" value="2"/>
</dbReference>
<evidence type="ECO:0000256" key="8">
    <source>
        <dbReference type="HAMAP-Rule" id="MF_00011"/>
    </source>
</evidence>
<dbReference type="InterPro" id="IPR018220">
    <property type="entry name" value="Adenylosuccin_syn_GTP-bd"/>
</dbReference>
<feature type="active site" description="Proton acceptor" evidence="8">
    <location>
        <position position="13"/>
    </location>
</feature>
<comment type="function">
    <text evidence="8">Plays an important role in the de novo pathway of purine nucleotide biosynthesis. Catalyzes the first committed step in the biosynthesis of AMP from IMP.</text>
</comment>
<evidence type="ECO:0000256" key="3">
    <source>
        <dbReference type="ARBA" id="ARBA00022723"/>
    </source>
</evidence>
<keyword evidence="4 8" id="KW-0547">Nucleotide-binding</keyword>
<dbReference type="InterPro" id="IPR042109">
    <property type="entry name" value="Adenylosuccinate_synth_dom1"/>
</dbReference>
<keyword evidence="2 8" id="KW-0436">Ligase</keyword>
<dbReference type="GO" id="GO:0005525">
    <property type="term" value="F:GTP binding"/>
    <property type="evidence" value="ECO:0007669"/>
    <property type="project" value="UniProtKB-UniRule"/>
</dbReference>
<keyword evidence="7 8" id="KW-0342">GTP-binding</keyword>
<comment type="subunit">
    <text evidence="8">Homodimer.</text>
</comment>
<evidence type="ECO:0000256" key="9">
    <source>
        <dbReference type="RuleBase" id="RU000520"/>
    </source>
</evidence>
<feature type="binding site" evidence="8">
    <location>
        <position position="258"/>
    </location>
    <ligand>
        <name>GTP</name>
        <dbReference type="ChEBI" id="CHEBI:37565"/>
    </ligand>
</feature>
<dbReference type="EC" id="6.3.4.4" evidence="8 9"/>
<dbReference type="InterPro" id="IPR001114">
    <property type="entry name" value="Adenylosuccinate_synthetase"/>
</dbReference>
<dbReference type="InterPro" id="IPR027417">
    <property type="entry name" value="P-loop_NTPase"/>
</dbReference>
<feature type="binding site" evidence="8">
    <location>
        <begin position="42"/>
        <end position="44"/>
    </location>
    <ligand>
        <name>GTP</name>
        <dbReference type="ChEBI" id="CHEBI:37565"/>
    </ligand>
</feature>
<dbReference type="SMR" id="A0A371NFH3"/>
<dbReference type="SUPFAM" id="SSF52540">
    <property type="entry name" value="P-loop containing nucleoside triphosphate hydrolases"/>
    <property type="match status" value="1"/>
</dbReference>
<feature type="binding site" description="in other chain" evidence="8">
    <location>
        <position position="127"/>
    </location>
    <ligand>
        <name>IMP</name>
        <dbReference type="ChEBI" id="CHEBI:58053"/>
        <note>ligand shared between dimeric partners</note>
    </ligand>
</feature>
<dbReference type="FunFam" id="3.40.440.10:FF:000007">
    <property type="entry name" value="Adenylosuccinate synthetase"/>
    <property type="match status" value="1"/>
</dbReference>
<feature type="binding site" description="in other chain" evidence="8">
    <location>
        <begin position="13"/>
        <end position="16"/>
    </location>
    <ligand>
        <name>IMP</name>
        <dbReference type="ChEBI" id="CHEBI:58053"/>
        <note>ligand shared between dimeric partners</note>
    </ligand>
</feature>
<accession>A0A371NFH3</accession>
<evidence type="ECO:0000256" key="2">
    <source>
        <dbReference type="ARBA" id="ARBA00022598"/>
    </source>
</evidence>
<keyword evidence="1 8" id="KW-0963">Cytoplasm</keyword>
<feature type="binding site" evidence="8">
    <location>
        <position position="141"/>
    </location>
    <ligand>
        <name>IMP</name>
        <dbReference type="ChEBI" id="CHEBI:58053"/>
        <note>ligand shared between dimeric partners</note>
    </ligand>
</feature>
<dbReference type="NCBIfam" id="NF003295">
    <property type="entry name" value="PRK04293.1"/>
    <property type="match status" value="1"/>
</dbReference>
<keyword evidence="5 8" id="KW-0658">Purine biosynthesis</keyword>
<sequence>MTCTVLVGGGWGDEGKGKCITYLCYNDKPSIIARAGVGPNAGHSVEFRGDKYGLRLTPSGFFHEDARLLIGAGVLVDPEVFLHEMEYLSKYSVADRTGVDYRCAIIERKHKEQDQSSSYLSKKIGSTGTGCGPANAERVMRTAKLAREVEELGDFLTDVPLEVNEALDEGEDVFVEGSQGFGLSLYYGTYPYVTSKDTTASTAAADVGIGPTRVDEVIAVFKSYITRVGEGPFPTEISQEEAEEMGLEEYGTVTGRRRRIGLFDMEMARESCMINGATQIAVTCVDRLYPECERVREYSDLSAEVKRFIEDIESATGVPVTIISTGPSLEDTIDLRDELL</sequence>
<proteinExistence type="inferred from homology"/>
<comment type="catalytic activity">
    <reaction evidence="8 9">
        <text>IMP + L-aspartate + GTP = N(6)-(1,2-dicarboxyethyl)-AMP + GDP + phosphate + 2 H(+)</text>
        <dbReference type="Rhea" id="RHEA:15753"/>
        <dbReference type="ChEBI" id="CHEBI:15378"/>
        <dbReference type="ChEBI" id="CHEBI:29991"/>
        <dbReference type="ChEBI" id="CHEBI:37565"/>
        <dbReference type="ChEBI" id="CHEBI:43474"/>
        <dbReference type="ChEBI" id="CHEBI:57567"/>
        <dbReference type="ChEBI" id="CHEBI:58053"/>
        <dbReference type="ChEBI" id="CHEBI:58189"/>
        <dbReference type="EC" id="6.3.4.4"/>
    </reaction>
</comment>
<dbReference type="RefSeq" id="WP_010876254.1">
    <property type="nucleotide sequence ID" value="NZ_QREL01000001.1"/>
</dbReference>
<dbReference type="GO" id="GO:0044208">
    <property type="term" value="P:'de novo' AMP biosynthetic process"/>
    <property type="evidence" value="ECO:0007669"/>
    <property type="project" value="UniProtKB-UniRule"/>
</dbReference>
<dbReference type="AlphaFoldDB" id="A0A371NFH3"/>